<dbReference type="Gene3D" id="2.30.38.10">
    <property type="entry name" value="Luciferase, Domain 3"/>
    <property type="match status" value="1"/>
</dbReference>
<evidence type="ECO:0000313" key="9">
    <source>
        <dbReference type="EMBL" id="NRV10317.1"/>
    </source>
</evidence>
<dbReference type="InterPro" id="IPR010071">
    <property type="entry name" value="AA_adenyl_dom"/>
</dbReference>
<evidence type="ECO:0000256" key="1">
    <source>
        <dbReference type="ARBA" id="ARBA00001957"/>
    </source>
</evidence>
<dbReference type="Pfam" id="PF00501">
    <property type="entry name" value="AMP-binding"/>
    <property type="match status" value="1"/>
</dbReference>
<dbReference type="FunFam" id="3.40.50.12780:FF:000012">
    <property type="entry name" value="Non-ribosomal peptide synthetase"/>
    <property type="match status" value="1"/>
</dbReference>
<dbReference type="GO" id="GO:0031177">
    <property type="term" value="F:phosphopantetheine binding"/>
    <property type="evidence" value="ECO:0007669"/>
    <property type="project" value="TreeGrafter"/>
</dbReference>
<dbReference type="Proteomes" id="UP000821656">
    <property type="component" value="Unassembled WGS sequence"/>
</dbReference>
<dbReference type="InterPro" id="IPR014031">
    <property type="entry name" value="Ketoacyl_synth_C"/>
</dbReference>
<dbReference type="InterPro" id="IPR025110">
    <property type="entry name" value="AMP-bd_C"/>
</dbReference>
<dbReference type="InterPro" id="IPR014030">
    <property type="entry name" value="Ketoacyl_synth_N"/>
</dbReference>
<dbReference type="Pfam" id="PF02801">
    <property type="entry name" value="Ketoacyl-synt_C"/>
    <property type="match status" value="1"/>
</dbReference>
<proteinExistence type="inferred from homology"/>
<dbReference type="InterPro" id="IPR023213">
    <property type="entry name" value="CAT-like_dom_sf"/>
</dbReference>
<dbReference type="Gene3D" id="3.40.47.10">
    <property type="match status" value="1"/>
</dbReference>
<dbReference type="Gene3D" id="1.10.1240.100">
    <property type="match status" value="1"/>
</dbReference>
<dbReference type="SUPFAM" id="SSF56801">
    <property type="entry name" value="Acetyl-CoA synthetase-like"/>
    <property type="match status" value="1"/>
</dbReference>
<dbReference type="InterPro" id="IPR045851">
    <property type="entry name" value="AMP-bd_C_sf"/>
</dbReference>
<feature type="domain" description="Carrier" evidence="7">
    <location>
        <begin position="761"/>
        <end position="836"/>
    </location>
</feature>
<comment type="cofactor">
    <cofactor evidence="1">
        <name>pantetheine 4'-phosphate</name>
        <dbReference type="ChEBI" id="CHEBI:47942"/>
    </cofactor>
</comment>
<evidence type="ECO:0000256" key="2">
    <source>
        <dbReference type="ARBA" id="ARBA00006432"/>
    </source>
</evidence>
<evidence type="ECO:0000313" key="10">
    <source>
        <dbReference type="Proteomes" id="UP000821656"/>
    </source>
</evidence>
<dbReference type="InterPro" id="IPR020845">
    <property type="entry name" value="AMP-binding_CS"/>
</dbReference>
<dbReference type="FunFam" id="3.40.50.980:FF:000001">
    <property type="entry name" value="Non-ribosomal peptide synthetase"/>
    <property type="match status" value="1"/>
</dbReference>
<dbReference type="SUPFAM" id="SSF52777">
    <property type="entry name" value="CoA-dependent acyltransferases"/>
    <property type="match status" value="4"/>
</dbReference>
<dbReference type="Gene3D" id="3.30.300.30">
    <property type="match status" value="1"/>
</dbReference>
<keyword evidence="3" id="KW-0596">Phosphopantetheine</keyword>
<sequence>MKNCNYKDNDIAIIGMSGKVSEANDLDEFWLNLISGQESIREFPQSRRKELEKIIPQINDMDFSRAGYLDNILLFEPEIFGLSHEESKYIDPQHRLLLELVEEAILDSGYNPKQLSGKKVGVFLGENGVNYIERIVDSSSPMKFVNSVASSNAGRIAYTYNFCGPALTFGSACSSSLVAIHYACQNLSLGEADFAIAGASELSLFPEEKKSIDKQSVMSIEQKVRAFDRDADGTASGEGGGIVVLKLLKRALEDGDNIHAIIKGSAVNSNGSRSNGIAAPSEKGQADVILDAIQKSQIESRSISYIETHGTGTKVGDPIEVLGISRALDSLNYKRQSVAITSLKTNIGHLDSASGIAGLIKTTLMLKNKIIPATLNFDNPNPLINFISSPVYVNNAMKEWNAQGVRRAGVTSLGLIGTNCHIILEEAPFAEDQETVIGKNIVFLSARTEKSLELMIEKLNKYLSHNRHLSINSISYTLNAGRRRYDYQFVAVVNSVNELIEKLTMCIKDSGVTGRDYKKFKTVEKKDFSIVYVIPDLEHQNFSQENELYKAYHSYKEAFDECAKEIENVTDLNNPKILYLLHSYSYSKLLAKYSIKEKAVLGIGIGDLIADFIMGRKSFKKTLKEVREYNEEKRNIEEAKLSNLVDKMKNSGINTFVMLFPPKDLYNLFSKVLMRQEDVLLLNFQNTQKSFYMQIISLMEKGMCFDWEKIYENENRKRISLPGYVFNRMSYFIEAEELIQNKHSSTYINGKQEYNLGTEVINTKSIKDTLYEVFNEIYHGESFSLDSDIYDLNLDSLSIMQFAAKVKKIYNIDVPIEAILKGMSIGDIFNNLEKLINGTSDSTLSIEKQPEKQLYPVSSAQKRVFILNELINDNTSYNMPMAIIIKGKLEVEVIEKAFKELVKRHEALRTSFEFKDKELMQHIHKDIEFNMKYLEIQEDNIDEMIKNFVKPFDLGKGPLLRACLARLSENKYLLLYDMHHIISDGTSINILMQELFDLYKGKRLDNLRIQYKDFSVWQNEFFKSEDIKKQEDYWLQAFSGEIPTLNMPTDYKRMPLQSFEGDKITFELETYLADKVDELVKETKTTMYMVFLAIYNTLLYKYTGQECIIIGSPISGRKHSDLEKVIGMFVNTLPMMNYPTGDKTFMEFLEEVRENTSKAYENQDYQFDELVEKLHLNRDLSRNPLFDTMFSFANQNEKEKNSVYNIEFSEYEFSNSVAKFDLDLNCTKGKTGIKFDFEYCTKLYRRETIESMTNYFVNIIKKVVDNPYIKLRDIDMLSIEEKDKILFKFNNTKSVYDKELTVYQLFENQAKKTPDNIALVFENQQISYKDLNAKANQVARILVKNGVKREDIVGIMAKRSIEMIIAIMGILKTGAAYLPIDPEYPNDRITYILEDSGSKMLLTQKELFNKISFDGEKISLDDSDIWEEDNSNLNIINNSSSLAYVIYTSGSTGKPKGVMIEHRAVNNFIQGITERIEFIEGKTILALTTICFDIFLLETILPLVKGLKVIIANENEQIESNALAKVISKGIDMLQITPSRLKMLISNEKNAQCLDSLTDIMIGGEPLPHGILEELQKKIKARIYNMYGPTETTVWSTLSDLSKSATIHIGKPISNTQVYILDKNNSVLPINVVGELCISGDGLARGYLNRNELNLEKFVDNPFATTENMICKRMYKTGDLAKWLPDGNIQIIGRIDHQLKIRGYRIEPGEIEKVILKYEDIKEAVVIDYEDKNETKYLCAYIVSIKNEHTISKLREYLTKELPEYMIPSYFIQLDKIPLTYNGKIDRKLLPVPDGIINLSNEYIAPRNDLEEKLTKLWSDVLDVNKLGIDDNFFELGGHSLKAAMLISRIDNDLNVQIPLGELFKNPTIRHLANYIQNKNVHEYKAISKANKREYYPIPSPLKTILKYEHETGSKGIYNKTEILIVQGDLDKDRLEKAIRALIKRHEILRTAFEIIDGEPIQKVYEYDDVVFKIDNIKETQGKLDDIVADYVKPFDLSKPPLIRVGLMELEQQKYALLFDMHQAITDGTSTNILIKEIKDLYEGKDLSPETIQYKDYSIWYSEFHKSDEVQKKREFWLDLFSGKIPLLDFPTDYERHGIEDYRAERIVFKLNKELTHSLNKLAYEYNATLYMVLLSAYYIMLNHNTKQEDIVVGTPIAARPHIDLQNMMGLFANNITMRNYPRKDMTFLEFLKEVKTNALKAFENQEYEFEQIIDELQLDTPPNRNPLFDTMFALHNIHNEEFEIDNLKLIPHDIKFWAIKYDFVLHANEVDEEIHFDFRYRTALFKDDTMKKVVEEYILIIQNIIDNPEFKLGEIKI</sequence>
<dbReference type="GO" id="GO:0005829">
    <property type="term" value="C:cytosol"/>
    <property type="evidence" value="ECO:0007669"/>
    <property type="project" value="TreeGrafter"/>
</dbReference>
<evidence type="ECO:0000256" key="6">
    <source>
        <dbReference type="ARBA" id="ARBA00023194"/>
    </source>
</evidence>
<dbReference type="PROSITE" id="PS50075">
    <property type="entry name" value="CARRIER"/>
    <property type="match status" value="2"/>
</dbReference>
<dbReference type="Pfam" id="PF00550">
    <property type="entry name" value="PP-binding"/>
    <property type="match status" value="2"/>
</dbReference>
<dbReference type="PANTHER" id="PTHR45527:SF1">
    <property type="entry name" value="FATTY ACID SYNTHASE"/>
    <property type="match status" value="1"/>
</dbReference>
<keyword evidence="6" id="KW-0045">Antibiotic biosynthesis</keyword>
<dbReference type="PROSITE" id="PS00012">
    <property type="entry name" value="PHOSPHOPANTETHEINE"/>
    <property type="match status" value="1"/>
</dbReference>
<dbReference type="InterPro" id="IPR036736">
    <property type="entry name" value="ACP-like_sf"/>
</dbReference>
<dbReference type="Pfam" id="PF22621">
    <property type="entry name" value="CurL-like_PKS_C"/>
    <property type="match status" value="1"/>
</dbReference>
<dbReference type="RefSeq" id="WP_077308635.1">
    <property type="nucleotide sequence ID" value="NZ_CP016090.1"/>
</dbReference>
<protein>
    <submittedName>
        <fullName evidence="9">Amino acid adenylation domain-containing protein</fullName>
    </submittedName>
</protein>
<name>A0A9Q5CZN5_CLOBE</name>
<dbReference type="InterPro" id="IPR016039">
    <property type="entry name" value="Thiolase-like"/>
</dbReference>
<dbReference type="Pfam" id="PF00668">
    <property type="entry name" value="Condensation"/>
    <property type="match status" value="2"/>
</dbReference>
<dbReference type="SMART" id="SM00825">
    <property type="entry name" value="PKS_KS"/>
    <property type="match status" value="1"/>
</dbReference>
<dbReference type="Gene3D" id="1.10.1200.10">
    <property type="entry name" value="ACP-like"/>
    <property type="match status" value="2"/>
</dbReference>
<dbReference type="InterPro" id="IPR006162">
    <property type="entry name" value="Ppantetheine_attach_site"/>
</dbReference>
<dbReference type="Pfam" id="PF00109">
    <property type="entry name" value="ketoacyl-synt"/>
    <property type="match status" value="1"/>
</dbReference>
<dbReference type="GO" id="GO:0017000">
    <property type="term" value="P:antibiotic biosynthetic process"/>
    <property type="evidence" value="ECO:0007669"/>
    <property type="project" value="UniProtKB-KW"/>
</dbReference>
<keyword evidence="5" id="KW-0808">Transferase</keyword>
<dbReference type="PROSITE" id="PS00455">
    <property type="entry name" value="AMP_BINDING"/>
    <property type="match status" value="1"/>
</dbReference>
<evidence type="ECO:0000259" key="7">
    <source>
        <dbReference type="PROSITE" id="PS50075"/>
    </source>
</evidence>
<dbReference type="Gene3D" id="3.40.50.980">
    <property type="match status" value="2"/>
</dbReference>
<dbReference type="Gene3D" id="3.30.559.10">
    <property type="entry name" value="Chloramphenicol acetyltransferase-like domain"/>
    <property type="match status" value="2"/>
</dbReference>
<dbReference type="InterPro" id="IPR001242">
    <property type="entry name" value="Condensation_dom"/>
</dbReference>
<evidence type="ECO:0000256" key="4">
    <source>
        <dbReference type="ARBA" id="ARBA00022553"/>
    </source>
</evidence>
<dbReference type="SUPFAM" id="SSF47336">
    <property type="entry name" value="ACP-like"/>
    <property type="match status" value="2"/>
</dbReference>
<dbReference type="FunFam" id="3.30.300.30:FF:000010">
    <property type="entry name" value="Enterobactin synthetase component F"/>
    <property type="match status" value="1"/>
</dbReference>
<dbReference type="InterPro" id="IPR009081">
    <property type="entry name" value="PP-bd_ACP"/>
</dbReference>
<evidence type="ECO:0000256" key="3">
    <source>
        <dbReference type="ARBA" id="ARBA00022450"/>
    </source>
</evidence>
<dbReference type="GO" id="GO:0043041">
    <property type="term" value="P:amino acid activation for nonribosomal peptide biosynthetic process"/>
    <property type="evidence" value="ECO:0007669"/>
    <property type="project" value="TreeGrafter"/>
</dbReference>
<dbReference type="GO" id="GO:0006633">
    <property type="term" value="P:fatty acid biosynthetic process"/>
    <property type="evidence" value="ECO:0007669"/>
    <property type="project" value="InterPro"/>
</dbReference>
<evidence type="ECO:0000256" key="5">
    <source>
        <dbReference type="ARBA" id="ARBA00022679"/>
    </source>
</evidence>
<dbReference type="InterPro" id="IPR020841">
    <property type="entry name" value="PKS_Beta-ketoAc_synthase_dom"/>
</dbReference>
<accession>A0A9Q5CZN5</accession>
<dbReference type="NCBIfam" id="TIGR01733">
    <property type="entry name" value="AA-adenyl-dom"/>
    <property type="match status" value="1"/>
</dbReference>
<keyword evidence="4" id="KW-0597">Phosphoprotein</keyword>
<reference evidence="9" key="1">
    <citation type="submission" date="2020-05" db="EMBL/GenBank/DDBJ databases">
        <title>Genomic insights into acetone-butanol-ethanol (ABE) fermentation by sequencing solventogenic clostridia strains.</title>
        <authorList>
            <person name="Brown S."/>
        </authorList>
    </citation>
    <scope>NUCLEOTIDE SEQUENCE</scope>
    <source>
        <strain evidence="9">DJ126</strain>
    </source>
</reference>
<dbReference type="SUPFAM" id="SSF53901">
    <property type="entry name" value="Thiolase-like"/>
    <property type="match status" value="1"/>
</dbReference>
<feature type="domain" description="Ketosynthase family 3 (KS3)" evidence="8">
    <location>
        <begin position="8"/>
        <end position="426"/>
    </location>
</feature>
<dbReference type="PROSITE" id="PS52004">
    <property type="entry name" value="KS3_2"/>
    <property type="match status" value="1"/>
</dbReference>
<gene>
    <name evidence="9" type="ORF">DFH45_003280</name>
</gene>
<feature type="domain" description="Carrier" evidence="7">
    <location>
        <begin position="1805"/>
        <end position="1880"/>
    </location>
</feature>
<dbReference type="InterPro" id="IPR000873">
    <property type="entry name" value="AMP-dep_synth/lig_dom"/>
</dbReference>
<dbReference type="Pfam" id="PF13193">
    <property type="entry name" value="AMP-binding_C"/>
    <property type="match status" value="1"/>
</dbReference>
<dbReference type="GO" id="GO:0044550">
    <property type="term" value="P:secondary metabolite biosynthetic process"/>
    <property type="evidence" value="ECO:0007669"/>
    <property type="project" value="UniProtKB-ARBA"/>
</dbReference>
<dbReference type="EMBL" id="JABSXK010000001">
    <property type="protein sequence ID" value="NRV10317.1"/>
    <property type="molecule type" value="Genomic_DNA"/>
</dbReference>
<dbReference type="CDD" id="cd00833">
    <property type="entry name" value="PKS"/>
    <property type="match status" value="1"/>
</dbReference>
<dbReference type="GO" id="GO:0004315">
    <property type="term" value="F:3-oxoacyl-[acyl-carrier-protein] synthase activity"/>
    <property type="evidence" value="ECO:0007669"/>
    <property type="project" value="InterPro"/>
</dbReference>
<dbReference type="Gene3D" id="3.30.559.30">
    <property type="entry name" value="Nonribosomal peptide synthetase, condensation domain"/>
    <property type="match status" value="2"/>
</dbReference>
<dbReference type="InterPro" id="IPR018201">
    <property type="entry name" value="Ketoacyl_synth_AS"/>
</dbReference>
<dbReference type="PROSITE" id="PS00606">
    <property type="entry name" value="KS3_1"/>
    <property type="match status" value="1"/>
</dbReference>
<comment type="caution">
    <text evidence="9">The sequence shown here is derived from an EMBL/GenBank/DDBJ whole genome shotgun (WGS) entry which is preliminary data.</text>
</comment>
<dbReference type="CDD" id="cd19531">
    <property type="entry name" value="LCL_NRPS-like"/>
    <property type="match status" value="2"/>
</dbReference>
<organism evidence="9 10">
    <name type="scientific">Clostridium beijerinckii</name>
    <name type="common">Clostridium MP</name>
    <dbReference type="NCBI Taxonomy" id="1520"/>
    <lineage>
        <taxon>Bacteria</taxon>
        <taxon>Bacillati</taxon>
        <taxon>Bacillota</taxon>
        <taxon>Clostridia</taxon>
        <taxon>Eubacteriales</taxon>
        <taxon>Clostridiaceae</taxon>
        <taxon>Clostridium</taxon>
    </lineage>
</organism>
<evidence type="ECO:0000259" key="8">
    <source>
        <dbReference type="PROSITE" id="PS52004"/>
    </source>
</evidence>
<comment type="similarity">
    <text evidence="2">Belongs to the ATP-dependent AMP-binding enzyme family.</text>
</comment>
<dbReference type="FunFam" id="1.10.1200.10:FF:000005">
    <property type="entry name" value="Nonribosomal peptide synthetase 1"/>
    <property type="match status" value="1"/>
</dbReference>
<dbReference type="PANTHER" id="PTHR45527">
    <property type="entry name" value="NONRIBOSOMAL PEPTIDE SYNTHETASE"/>
    <property type="match status" value="1"/>
</dbReference>